<dbReference type="Proteomes" id="UP000002624">
    <property type="component" value="Unassembled WGS sequence"/>
</dbReference>
<keyword evidence="1" id="KW-0472">Membrane</keyword>
<dbReference type="HOGENOM" id="CLU_1874874_0_0_1"/>
<protein>
    <submittedName>
        <fullName evidence="2">Uncharacterized protein</fullName>
    </submittedName>
</protein>
<name>C6HAG3_AJECH</name>
<evidence type="ECO:0000313" key="3">
    <source>
        <dbReference type="Proteomes" id="UP000002624"/>
    </source>
</evidence>
<dbReference type="VEuPathDB" id="FungiDB:HCDG_03194"/>
<dbReference type="EMBL" id="GG692421">
    <property type="protein sequence ID" value="EER43296.1"/>
    <property type="molecule type" value="Genomic_DNA"/>
</dbReference>
<organism evidence="2 3">
    <name type="scientific">Ajellomyces capsulatus (strain H143)</name>
    <name type="common">Darling's disease fungus</name>
    <name type="synonym">Histoplasma capsulatum</name>
    <dbReference type="NCBI Taxonomy" id="544712"/>
    <lineage>
        <taxon>Eukaryota</taxon>
        <taxon>Fungi</taxon>
        <taxon>Dikarya</taxon>
        <taxon>Ascomycota</taxon>
        <taxon>Pezizomycotina</taxon>
        <taxon>Eurotiomycetes</taxon>
        <taxon>Eurotiomycetidae</taxon>
        <taxon>Onygenales</taxon>
        <taxon>Ajellomycetaceae</taxon>
        <taxon>Histoplasma</taxon>
    </lineage>
</organism>
<proteinExistence type="predicted"/>
<feature type="transmembrane region" description="Helical" evidence="1">
    <location>
        <begin position="30"/>
        <end position="50"/>
    </location>
</feature>
<gene>
    <name evidence="2" type="ORF">HCDG_03194</name>
</gene>
<reference evidence="3" key="1">
    <citation type="submission" date="2009-05" db="EMBL/GenBank/DDBJ databases">
        <title>The genome sequence of Ajellomyces capsulatus strain H143.</title>
        <authorList>
            <person name="Champion M."/>
            <person name="Cuomo C.A."/>
            <person name="Ma L.-J."/>
            <person name="Henn M.R."/>
            <person name="Sil A."/>
            <person name="Goldman B."/>
            <person name="Young S.K."/>
            <person name="Kodira C.D."/>
            <person name="Zeng Q."/>
            <person name="Koehrsen M."/>
            <person name="Alvarado L."/>
            <person name="Berlin A.M."/>
            <person name="Borenstein D."/>
            <person name="Chen Z."/>
            <person name="Engels R."/>
            <person name="Freedman E."/>
            <person name="Gellesch M."/>
            <person name="Goldberg J."/>
            <person name="Griggs A."/>
            <person name="Gujja S."/>
            <person name="Heiman D.I."/>
            <person name="Hepburn T.A."/>
            <person name="Howarth C."/>
            <person name="Jen D."/>
            <person name="Larson L."/>
            <person name="Lewis B."/>
            <person name="Mehta T."/>
            <person name="Park D."/>
            <person name="Pearson M."/>
            <person name="Roberts A."/>
            <person name="Saif S."/>
            <person name="Shea T.D."/>
            <person name="Shenoy N."/>
            <person name="Sisk P."/>
            <person name="Stolte C."/>
            <person name="Sykes S."/>
            <person name="Walk T."/>
            <person name="White J."/>
            <person name="Yandava C."/>
            <person name="Klein B."/>
            <person name="McEwen J.G."/>
            <person name="Puccia R."/>
            <person name="Goldman G.H."/>
            <person name="Felipe M.S."/>
            <person name="Nino-Vega G."/>
            <person name="San-Blas G."/>
            <person name="Taylor J.W."/>
            <person name="Mendoza L."/>
            <person name="Galagan J.E."/>
            <person name="Nusbaum C."/>
            <person name="Birren B.W."/>
        </authorList>
    </citation>
    <scope>NUCLEOTIDE SEQUENCE [LARGE SCALE GENOMIC DNA]</scope>
    <source>
        <strain evidence="3">H143</strain>
    </source>
</reference>
<accession>C6HAG3</accession>
<dbReference type="AlphaFoldDB" id="C6HAG3"/>
<keyword evidence="1" id="KW-1133">Transmembrane helix</keyword>
<sequence>MDVILSETVRYTASTVFALSVSFLKLSADLFLGFAFGLSGLLLIIFGLCITSSSLDPDVDEHDDSIQLSDSLLYSPSDISHKALEKLRKLTCAQTRRVSLIIRLAICALALRIEVLRRTLQNSECMKSASFCLHWL</sequence>
<evidence type="ECO:0000313" key="2">
    <source>
        <dbReference type="EMBL" id="EER43296.1"/>
    </source>
</evidence>
<keyword evidence="1" id="KW-0812">Transmembrane</keyword>
<evidence type="ECO:0000256" key="1">
    <source>
        <dbReference type="SAM" id="Phobius"/>
    </source>
</evidence>